<dbReference type="Proteomes" id="UP000054560">
    <property type="component" value="Unassembled WGS sequence"/>
</dbReference>
<evidence type="ECO:0000313" key="4">
    <source>
        <dbReference type="Proteomes" id="UP000054560"/>
    </source>
</evidence>
<protein>
    <recommendedName>
        <fullName evidence="2">Ribosomal RNA-processing protein 14 N-terminal domain-containing protein</fullName>
    </recommendedName>
</protein>
<organism evidence="3 4">
    <name type="scientific">Sphaeroforma arctica JP610</name>
    <dbReference type="NCBI Taxonomy" id="667725"/>
    <lineage>
        <taxon>Eukaryota</taxon>
        <taxon>Ichthyosporea</taxon>
        <taxon>Ichthyophonida</taxon>
        <taxon>Sphaeroforma</taxon>
    </lineage>
</organism>
<gene>
    <name evidence="3" type="ORF">SARC_07447</name>
</gene>
<dbReference type="Pfam" id="PF15459">
    <property type="entry name" value="RRP14"/>
    <property type="match status" value="1"/>
</dbReference>
<sequence length="121" mass="13396">MVSSVPTPTADSLNNAHTQSAGNMSQVNEQTARIIAHSKHFNALINQIPAKYYLLSSQDDGSKSGGWVKYGVNINKRKAPKDEVKENTKRAKKLRLDPASHKSTVDTQVSDLFDCTMFVYI</sequence>
<proteinExistence type="predicted"/>
<dbReference type="EMBL" id="KQ242187">
    <property type="protein sequence ID" value="KNC80186.1"/>
    <property type="molecule type" value="Genomic_DNA"/>
</dbReference>
<evidence type="ECO:0000259" key="2">
    <source>
        <dbReference type="Pfam" id="PF15459"/>
    </source>
</evidence>
<feature type="region of interest" description="Disordered" evidence="1">
    <location>
        <begin position="1"/>
        <end position="25"/>
    </location>
</feature>
<evidence type="ECO:0000313" key="3">
    <source>
        <dbReference type="EMBL" id="KNC80186.1"/>
    </source>
</evidence>
<feature type="domain" description="Ribosomal RNA-processing protein 14 N-terminal" evidence="2">
    <location>
        <begin position="33"/>
        <end position="99"/>
    </location>
</feature>
<dbReference type="AlphaFoldDB" id="A0A0L0FUG6"/>
<dbReference type="InterPro" id="IPR029188">
    <property type="entry name" value="Rrp14_N"/>
</dbReference>
<reference evidence="3 4" key="1">
    <citation type="submission" date="2011-02" db="EMBL/GenBank/DDBJ databases">
        <title>The Genome Sequence of Sphaeroforma arctica JP610.</title>
        <authorList>
            <consortium name="The Broad Institute Genome Sequencing Platform"/>
            <person name="Russ C."/>
            <person name="Cuomo C."/>
            <person name="Young S.K."/>
            <person name="Zeng Q."/>
            <person name="Gargeya S."/>
            <person name="Alvarado L."/>
            <person name="Berlin A."/>
            <person name="Chapman S.B."/>
            <person name="Chen Z."/>
            <person name="Freedman E."/>
            <person name="Gellesch M."/>
            <person name="Goldberg J."/>
            <person name="Griggs A."/>
            <person name="Gujja S."/>
            <person name="Heilman E."/>
            <person name="Heiman D."/>
            <person name="Howarth C."/>
            <person name="Mehta T."/>
            <person name="Neiman D."/>
            <person name="Pearson M."/>
            <person name="Roberts A."/>
            <person name="Saif S."/>
            <person name="Shea T."/>
            <person name="Shenoy N."/>
            <person name="Sisk P."/>
            <person name="Stolte C."/>
            <person name="Sykes S."/>
            <person name="White J."/>
            <person name="Yandava C."/>
            <person name="Burger G."/>
            <person name="Gray M.W."/>
            <person name="Holland P.W.H."/>
            <person name="King N."/>
            <person name="Lang F.B.F."/>
            <person name="Roger A.J."/>
            <person name="Ruiz-Trillo I."/>
            <person name="Haas B."/>
            <person name="Nusbaum C."/>
            <person name="Birren B."/>
        </authorList>
    </citation>
    <scope>NUCLEOTIDE SEQUENCE [LARGE SCALE GENOMIC DNA]</scope>
    <source>
        <strain evidence="3 4">JP610</strain>
    </source>
</reference>
<keyword evidence="4" id="KW-1185">Reference proteome</keyword>
<name>A0A0L0FUG6_9EUKA</name>
<dbReference type="OrthoDB" id="444809at2759"/>
<dbReference type="GeneID" id="25907951"/>
<dbReference type="RefSeq" id="XP_014154088.1">
    <property type="nucleotide sequence ID" value="XM_014298613.1"/>
</dbReference>
<dbReference type="STRING" id="667725.A0A0L0FUG6"/>
<evidence type="ECO:0000256" key="1">
    <source>
        <dbReference type="SAM" id="MobiDB-lite"/>
    </source>
</evidence>
<accession>A0A0L0FUG6</accession>